<dbReference type="AlphaFoldDB" id="A0A653D023"/>
<dbReference type="InterPro" id="IPR036527">
    <property type="entry name" value="SCP2_sterol-bd_dom_sf"/>
</dbReference>
<reference evidence="1 2" key="1">
    <citation type="submission" date="2019-01" db="EMBL/GenBank/DDBJ databases">
        <authorList>
            <person name="Sayadi A."/>
        </authorList>
    </citation>
    <scope>NUCLEOTIDE SEQUENCE [LARGE SCALE GENOMIC DNA]</scope>
</reference>
<sequence>MNKLINLMDSGTTTNKSEGGFGTESGAYVDLKSVSVNMPNKPSSPSLRSDAIFEFIIDEVKKNPQKAKSIGGVFLYKITKDKKEAKQWSI</sequence>
<organism evidence="1 2">
    <name type="scientific">Callosobruchus maculatus</name>
    <name type="common">Southern cowpea weevil</name>
    <name type="synonym">Pulse bruchid</name>
    <dbReference type="NCBI Taxonomy" id="64391"/>
    <lineage>
        <taxon>Eukaryota</taxon>
        <taxon>Metazoa</taxon>
        <taxon>Ecdysozoa</taxon>
        <taxon>Arthropoda</taxon>
        <taxon>Hexapoda</taxon>
        <taxon>Insecta</taxon>
        <taxon>Pterygota</taxon>
        <taxon>Neoptera</taxon>
        <taxon>Endopterygota</taxon>
        <taxon>Coleoptera</taxon>
        <taxon>Polyphaga</taxon>
        <taxon>Cucujiformia</taxon>
        <taxon>Chrysomeloidea</taxon>
        <taxon>Chrysomelidae</taxon>
        <taxon>Bruchinae</taxon>
        <taxon>Bruchini</taxon>
        <taxon>Callosobruchus</taxon>
    </lineage>
</organism>
<protein>
    <submittedName>
        <fullName evidence="1">Uncharacterized protein</fullName>
    </submittedName>
</protein>
<evidence type="ECO:0000313" key="1">
    <source>
        <dbReference type="EMBL" id="VEN53333.1"/>
    </source>
</evidence>
<proteinExistence type="predicted"/>
<keyword evidence="2" id="KW-1185">Reference proteome</keyword>
<dbReference type="Gene3D" id="3.30.1050.10">
    <property type="entry name" value="SCP2 sterol-binding domain"/>
    <property type="match status" value="1"/>
</dbReference>
<dbReference type="EMBL" id="CAACVG010009447">
    <property type="protein sequence ID" value="VEN53333.1"/>
    <property type="molecule type" value="Genomic_DNA"/>
</dbReference>
<dbReference type="OrthoDB" id="3592703at2759"/>
<accession>A0A653D023</accession>
<name>A0A653D023_CALMS</name>
<evidence type="ECO:0000313" key="2">
    <source>
        <dbReference type="Proteomes" id="UP000410492"/>
    </source>
</evidence>
<dbReference type="Proteomes" id="UP000410492">
    <property type="component" value="Unassembled WGS sequence"/>
</dbReference>
<dbReference type="SUPFAM" id="SSF55718">
    <property type="entry name" value="SCP-like"/>
    <property type="match status" value="1"/>
</dbReference>
<gene>
    <name evidence="1" type="ORF">CALMAC_LOCUS13158</name>
</gene>